<reference evidence="2" key="2">
    <citation type="submission" date="2020-09" db="EMBL/GenBank/DDBJ databases">
        <authorList>
            <person name="Luo X."/>
        </authorList>
    </citation>
    <scope>NUCLEOTIDE SEQUENCE</scope>
    <source>
        <strain evidence="2">TRM S81-3</strain>
    </source>
</reference>
<dbReference type="PANTHER" id="PTHR46844:SF1">
    <property type="entry name" value="SLR5058 PROTEIN"/>
    <property type="match status" value="1"/>
</dbReference>
<dbReference type="RefSeq" id="WP_188183701.1">
    <property type="nucleotide sequence ID" value="NZ_JACVQF010000217.1"/>
</dbReference>
<dbReference type="Proteomes" id="UP000621210">
    <property type="component" value="Unassembled WGS sequence"/>
</dbReference>
<evidence type="ECO:0000259" key="1">
    <source>
        <dbReference type="PROSITE" id="PS50837"/>
    </source>
</evidence>
<accession>A0A926L514</accession>
<dbReference type="Pfam" id="PF05729">
    <property type="entry name" value="NACHT"/>
    <property type="match status" value="1"/>
</dbReference>
<protein>
    <submittedName>
        <fullName evidence="2">NACHT domain-containing protein</fullName>
    </submittedName>
</protein>
<dbReference type="Gene3D" id="3.40.50.300">
    <property type="entry name" value="P-loop containing nucleotide triphosphate hydrolases"/>
    <property type="match status" value="1"/>
</dbReference>
<proteinExistence type="predicted"/>
<dbReference type="InterPro" id="IPR007111">
    <property type="entry name" value="NACHT_NTPase"/>
</dbReference>
<comment type="caution">
    <text evidence="2">The sequence shown here is derived from an EMBL/GenBank/DDBJ whole genome shotgun (WGS) entry which is preliminary data.</text>
</comment>
<sequence>MEPVSIGARLASSVVVPLVKKLFVTDGPGAGLVDRPVRVSSLVSFRGEKRTLSDAELRKIAEELVERAAQSTGVSERLPSFEQHAVVNAVTHSLGSLGHLDMDDVQAVQLGHLELSRRLRAGNQAATLGLSSDAVLLHTNVVNTACLHILHFFTTRSTFVPRTLVEQSRRIEELSSKIDMLILRTPSPADGSFEERYTSYISQKHGKLTIFGLDLSETSGSWPLDAAYLSLEATGTSDGDIPLLLPAEQVLAGRSRVLLRGVAGSGKTTLVQWLAVSTARNDLDERLLYLHGLVPFVLPMRSLTRAGAKLPAPNEFLSAVGCPIAHAQPTGWYDRVLSDGRGLMLIDGIDEMPEGERDEARTWLRDLIASYPKNHWLVTSRPSAVREHWLAGEDFTELDLAPMSREDVAAFIRRWHKAAGSADAYSKELLYAVQAKQELARLATNPLMCALICALHRDRRGYLPDGRKELYDAALSMLLSRRDRERGIYKTGAMRIGETHQVQLVQKLAYWLIRNGRSEMDAKDVLGLLSQALTAMPRVAEQGTVHQIYHHLLVRSGLLIEPIEGTMQFIHRTFQDYLGARAAVESLDFDFLGGNAHLDQWEDVIRMAVAHARPAERTRLLTGLIERGDKTKDVRHRLHLLAAACLDDATELDPAVRSKVQHRAEKLIPPRSVTQARGLADVGPVVLELLPGPENLTPDEAYFTVLTATRIGTDAAIPVLTRFRTVSDLRVRAELAHAWSRFDTDRYAEEVIAHLDEDDLYFVVSSSRELRTLRRLGGRSFLKVTSRLSPEEIKQFCVPDRLMGLSVAADLRCSWEWLAPFPRLTDLTFETPLPDIDVSSLRHVFSLRTLRLPAAARVVGAEMLPPTLEIIRTG</sequence>
<dbReference type="Pfam" id="PF22733">
    <property type="entry name" value="NNH1"/>
    <property type="match status" value="1"/>
</dbReference>
<feature type="domain" description="NACHT" evidence="1">
    <location>
        <begin position="255"/>
        <end position="585"/>
    </location>
</feature>
<reference evidence="2" key="1">
    <citation type="submission" date="2020-09" db="EMBL/GenBank/DDBJ databases">
        <title>Streptomyces grisecoloratus sp. nov., isolated from cotton soil.</title>
        <authorList>
            <person name="Xing L."/>
        </authorList>
    </citation>
    <scope>NUCLEOTIDE SEQUENCE</scope>
    <source>
        <strain evidence="2">TRM S81-3</strain>
    </source>
</reference>
<dbReference type="AlphaFoldDB" id="A0A926L514"/>
<keyword evidence="3" id="KW-1185">Reference proteome</keyword>
<organism evidence="2 3">
    <name type="scientific">Streptomyces griseicoloratus</name>
    <dbReference type="NCBI Taxonomy" id="2752516"/>
    <lineage>
        <taxon>Bacteria</taxon>
        <taxon>Bacillati</taxon>
        <taxon>Actinomycetota</taxon>
        <taxon>Actinomycetes</taxon>
        <taxon>Kitasatosporales</taxon>
        <taxon>Streptomycetaceae</taxon>
        <taxon>Streptomyces</taxon>
    </lineage>
</organism>
<dbReference type="SUPFAM" id="SSF52540">
    <property type="entry name" value="P-loop containing nucleoside triphosphate hydrolases"/>
    <property type="match status" value="1"/>
</dbReference>
<gene>
    <name evidence="2" type="ORF">H0H10_26845</name>
</gene>
<dbReference type="PANTHER" id="PTHR46844">
    <property type="entry name" value="SLR5058 PROTEIN"/>
    <property type="match status" value="1"/>
</dbReference>
<evidence type="ECO:0000313" key="3">
    <source>
        <dbReference type="Proteomes" id="UP000621210"/>
    </source>
</evidence>
<dbReference type="EMBL" id="JACVQF010000217">
    <property type="protein sequence ID" value="MBD0422730.1"/>
    <property type="molecule type" value="Genomic_DNA"/>
</dbReference>
<dbReference type="InterPro" id="IPR054547">
    <property type="entry name" value="NNH1"/>
</dbReference>
<dbReference type="PROSITE" id="PS50837">
    <property type="entry name" value="NACHT"/>
    <property type="match status" value="1"/>
</dbReference>
<evidence type="ECO:0000313" key="2">
    <source>
        <dbReference type="EMBL" id="MBD0422730.1"/>
    </source>
</evidence>
<name>A0A926L514_9ACTN</name>
<dbReference type="InterPro" id="IPR027417">
    <property type="entry name" value="P-loop_NTPase"/>
</dbReference>